<comment type="caution">
    <text evidence="13">The sequence shown here is derived from an EMBL/GenBank/DDBJ whole genome shotgun (WGS) entry which is preliminary data.</text>
</comment>
<dbReference type="AlphaFoldDB" id="A0A8K0FZI1"/>
<evidence type="ECO:0000313" key="13">
    <source>
        <dbReference type="EMBL" id="KAF2880576.1"/>
    </source>
</evidence>
<keyword evidence="14" id="KW-1185">Reference proteome</keyword>
<evidence type="ECO:0000256" key="1">
    <source>
        <dbReference type="ARBA" id="ARBA00022670"/>
    </source>
</evidence>
<dbReference type="Pfam" id="PF01400">
    <property type="entry name" value="Astacin"/>
    <property type="match status" value="1"/>
</dbReference>
<dbReference type="EMBL" id="VTPC01090950">
    <property type="protein sequence ID" value="KAF2880576.1"/>
    <property type="molecule type" value="Genomic_DNA"/>
</dbReference>
<keyword evidence="8" id="KW-1015">Disulfide bond</keyword>
<dbReference type="GO" id="GO:0004222">
    <property type="term" value="F:metalloendopeptidase activity"/>
    <property type="evidence" value="ECO:0007669"/>
    <property type="project" value="UniProtKB-UniRule"/>
</dbReference>
<evidence type="ECO:0000256" key="10">
    <source>
        <dbReference type="PROSITE-ProRule" id="PRU01211"/>
    </source>
</evidence>
<dbReference type="EC" id="3.4.24.-" evidence="11"/>
<evidence type="ECO:0000256" key="11">
    <source>
        <dbReference type="RuleBase" id="RU361183"/>
    </source>
</evidence>
<dbReference type="InterPro" id="IPR006026">
    <property type="entry name" value="Peptidase_Metallo"/>
</dbReference>
<dbReference type="InterPro" id="IPR001506">
    <property type="entry name" value="Peptidase_M12A"/>
</dbReference>
<comment type="cofactor">
    <cofactor evidence="10 11">
        <name>Zn(2+)</name>
        <dbReference type="ChEBI" id="CHEBI:29105"/>
    </cofactor>
    <text evidence="10 11">Binds 1 zinc ion per subunit.</text>
</comment>
<feature type="binding site" evidence="10">
    <location>
        <position position="161"/>
    </location>
    <ligand>
        <name>Zn(2+)</name>
        <dbReference type="ChEBI" id="CHEBI:29105"/>
        <note>catalytic</note>
    </ligand>
</feature>
<dbReference type="Proteomes" id="UP000801492">
    <property type="component" value="Unassembled WGS sequence"/>
</dbReference>
<organism evidence="13 14">
    <name type="scientific">Ignelater luminosus</name>
    <name type="common">Cucubano</name>
    <name type="synonym">Pyrophorus luminosus</name>
    <dbReference type="NCBI Taxonomy" id="2038154"/>
    <lineage>
        <taxon>Eukaryota</taxon>
        <taxon>Metazoa</taxon>
        <taxon>Ecdysozoa</taxon>
        <taxon>Arthropoda</taxon>
        <taxon>Hexapoda</taxon>
        <taxon>Insecta</taxon>
        <taxon>Pterygota</taxon>
        <taxon>Neoptera</taxon>
        <taxon>Endopterygota</taxon>
        <taxon>Coleoptera</taxon>
        <taxon>Polyphaga</taxon>
        <taxon>Elateriformia</taxon>
        <taxon>Elateroidea</taxon>
        <taxon>Elateridae</taxon>
        <taxon>Agrypninae</taxon>
        <taxon>Pyrophorini</taxon>
        <taxon>Ignelater</taxon>
    </lineage>
</organism>
<dbReference type="OrthoDB" id="6665824at2759"/>
<keyword evidence="2 10" id="KW-0479">Metal-binding</keyword>
<sequence>MKFAQPILAAILLQCVACTPLLYKQLTPEEAQRLASWTLEDKEPMWQISGQYEGDIILEPGQLNGLTDKKKRWRNREIPYELSSDFTTSEKQFINNSLKKEYAKTCITVRPRRSTDSDYVYVTGKNTGCWSKVGRVKGRQELNLQRNGCLWHGTIVHEFLHAAGFHHQQSDSDRDKWVKIIKENIQKGKERNFKKYKASVVSSFGERYDYGSIMHYNKYAFSKNGLATIVPHDPKAVIGQRNGLSATDIAKLNKMYGCS</sequence>
<gene>
    <name evidence="13" type="ORF">ILUMI_25600</name>
</gene>
<dbReference type="PROSITE" id="PS51864">
    <property type="entry name" value="ASTACIN"/>
    <property type="match status" value="1"/>
</dbReference>
<evidence type="ECO:0000259" key="12">
    <source>
        <dbReference type="PROSITE" id="PS51864"/>
    </source>
</evidence>
<evidence type="ECO:0000256" key="9">
    <source>
        <dbReference type="ARBA" id="ARBA00023180"/>
    </source>
</evidence>
<reference evidence="13" key="1">
    <citation type="submission" date="2019-08" db="EMBL/GenBank/DDBJ databases">
        <title>The genome of the North American firefly Photinus pyralis.</title>
        <authorList>
            <consortium name="Photinus pyralis genome working group"/>
            <person name="Fallon T.R."/>
            <person name="Sander Lower S.E."/>
            <person name="Weng J.-K."/>
        </authorList>
    </citation>
    <scope>NUCLEOTIDE SEQUENCE</scope>
    <source>
        <strain evidence="13">TRF0915ILg1</strain>
        <tissue evidence="13">Whole body</tissue>
    </source>
</reference>
<keyword evidence="4 10" id="KW-0378">Hydrolase</keyword>
<dbReference type="PANTHER" id="PTHR10127">
    <property type="entry name" value="DISCOIDIN, CUB, EGF, LAMININ , AND ZINC METALLOPROTEASE DOMAIN CONTAINING"/>
    <property type="match status" value="1"/>
</dbReference>
<evidence type="ECO:0000256" key="7">
    <source>
        <dbReference type="ARBA" id="ARBA00023145"/>
    </source>
</evidence>
<feature type="signal peptide" evidence="11">
    <location>
        <begin position="1"/>
        <end position="18"/>
    </location>
</feature>
<keyword evidence="6 10" id="KW-0482">Metalloprotease</keyword>
<evidence type="ECO:0000256" key="5">
    <source>
        <dbReference type="ARBA" id="ARBA00022833"/>
    </source>
</evidence>
<dbReference type="GO" id="GO:0008270">
    <property type="term" value="F:zinc ion binding"/>
    <property type="evidence" value="ECO:0007669"/>
    <property type="project" value="UniProtKB-UniRule"/>
</dbReference>
<feature type="binding site" evidence="10">
    <location>
        <position position="167"/>
    </location>
    <ligand>
        <name>Zn(2+)</name>
        <dbReference type="ChEBI" id="CHEBI:29105"/>
        <note>catalytic</note>
    </ligand>
</feature>
<feature type="chain" id="PRO_5035489813" description="Metalloendopeptidase" evidence="11">
    <location>
        <begin position="19"/>
        <end position="259"/>
    </location>
</feature>
<dbReference type="GO" id="GO:0006508">
    <property type="term" value="P:proteolysis"/>
    <property type="evidence" value="ECO:0007669"/>
    <property type="project" value="UniProtKB-KW"/>
</dbReference>
<comment type="caution">
    <text evidence="10">Lacks conserved residue(s) required for the propagation of feature annotation.</text>
</comment>
<name>A0A8K0FZI1_IGNLU</name>
<dbReference type="PANTHER" id="PTHR10127:SF814">
    <property type="entry name" value="MEPRIN A SUBUNIT BETA"/>
    <property type="match status" value="1"/>
</dbReference>
<evidence type="ECO:0000313" key="14">
    <source>
        <dbReference type="Proteomes" id="UP000801492"/>
    </source>
</evidence>
<evidence type="ECO:0000256" key="6">
    <source>
        <dbReference type="ARBA" id="ARBA00023049"/>
    </source>
</evidence>
<keyword evidence="1 10" id="KW-0645">Protease</keyword>
<keyword evidence="7" id="KW-0865">Zymogen</keyword>
<accession>A0A8K0FZI1</accession>
<dbReference type="Gene3D" id="3.40.390.10">
    <property type="entry name" value="Collagenase (Catalytic Domain)"/>
    <property type="match status" value="1"/>
</dbReference>
<dbReference type="SMART" id="SM00235">
    <property type="entry name" value="ZnMc"/>
    <property type="match status" value="1"/>
</dbReference>
<proteinExistence type="predicted"/>
<keyword evidence="3 11" id="KW-0732">Signal</keyword>
<dbReference type="FunFam" id="3.40.390.10:FF:000015">
    <property type="entry name" value="Meprin A subunit"/>
    <property type="match status" value="1"/>
</dbReference>
<keyword evidence="9" id="KW-0325">Glycoprotein</keyword>
<evidence type="ECO:0000256" key="3">
    <source>
        <dbReference type="ARBA" id="ARBA00022729"/>
    </source>
</evidence>
<dbReference type="CDD" id="cd04280">
    <property type="entry name" value="ZnMc_astacin_like"/>
    <property type="match status" value="1"/>
</dbReference>
<dbReference type="InterPro" id="IPR024079">
    <property type="entry name" value="MetalloPept_cat_dom_sf"/>
</dbReference>
<keyword evidence="5 10" id="KW-0862">Zinc</keyword>
<evidence type="ECO:0000256" key="4">
    <source>
        <dbReference type="ARBA" id="ARBA00022801"/>
    </source>
</evidence>
<dbReference type="InterPro" id="IPR034035">
    <property type="entry name" value="Astacin-like_dom"/>
</dbReference>
<evidence type="ECO:0000256" key="2">
    <source>
        <dbReference type="ARBA" id="ARBA00022723"/>
    </source>
</evidence>
<protein>
    <recommendedName>
        <fullName evidence="11">Metalloendopeptidase</fullName>
        <ecNumber evidence="11">3.4.24.-</ecNumber>
    </recommendedName>
</protein>
<feature type="active site" evidence="10">
    <location>
        <position position="158"/>
    </location>
</feature>
<dbReference type="PRINTS" id="PR00480">
    <property type="entry name" value="ASTACIN"/>
</dbReference>
<dbReference type="SUPFAM" id="SSF55486">
    <property type="entry name" value="Metalloproteases ('zincins'), catalytic domain"/>
    <property type="match status" value="1"/>
</dbReference>
<feature type="binding site" evidence="10">
    <location>
        <position position="157"/>
    </location>
    <ligand>
        <name>Zn(2+)</name>
        <dbReference type="ChEBI" id="CHEBI:29105"/>
        <note>catalytic</note>
    </ligand>
</feature>
<evidence type="ECO:0000256" key="8">
    <source>
        <dbReference type="ARBA" id="ARBA00023157"/>
    </source>
</evidence>
<feature type="domain" description="Peptidase M12A" evidence="12">
    <location>
        <begin position="64"/>
        <end position="259"/>
    </location>
</feature>